<reference evidence="1" key="2">
    <citation type="journal article" date="2022" name="New Phytol.">
        <title>Evolutionary transition to the ectomycorrhizal habit in the genomes of a hyperdiverse lineage of mushroom-forming fungi.</title>
        <authorList>
            <person name="Looney B."/>
            <person name="Miyauchi S."/>
            <person name="Morin E."/>
            <person name="Drula E."/>
            <person name="Courty P.E."/>
            <person name="Kohler A."/>
            <person name="Kuo A."/>
            <person name="LaButti K."/>
            <person name="Pangilinan J."/>
            <person name="Lipzen A."/>
            <person name="Riley R."/>
            <person name="Andreopoulos W."/>
            <person name="He G."/>
            <person name="Johnson J."/>
            <person name="Nolan M."/>
            <person name="Tritt A."/>
            <person name="Barry K.W."/>
            <person name="Grigoriev I.V."/>
            <person name="Nagy L.G."/>
            <person name="Hibbett D."/>
            <person name="Henrissat B."/>
            <person name="Matheny P.B."/>
            <person name="Labbe J."/>
            <person name="Martin F.M."/>
        </authorList>
    </citation>
    <scope>NUCLEOTIDE SEQUENCE</scope>
    <source>
        <strain evidence="1">FP105234-sp</strain>
    </source>
</reference>
<comment type="caution">
    <text evidence="1">The sequence shown here is derived from an EMBL/GenBank/DDBJ whole genome shotgun (WGS) entry which is preliminary data.</text>
</comment>
<evidence type="ECO:0000313" key="2">
    <source>
        <dbReference type="Proteomes" id="UP000814033"/>
    </source>
</evidence>
<name>A0ACB8RJ67_9AGAM</name>
<gene>
    <name evidence="1" type="ORF">FA95DRAFT_1497317</name>
</gene>
<sequence length="1901" mass="208804">MAQWGQGQPGYQYPQQTGFPNQNSGFQQQNFGQLAPQPTGFPGQRPGGFQQPQQTGFPGGGPGLLPQQTGFPGMGGGFQQQQQQRPPVPPVPPIPSQFQQPQQPQQTGFPGQGGGMQPLVPQATGFVDPRLVMMSSTFLPANMSPPYNPAGAPQLLQPQQQLGGLSLQQSFQQHNQEVKGTSAPRVPWALSKAEKKSYDQIFRAWDTTGTGFIDGATAIEVFGQSGLDRNDLARVWTLADGDNRGKLNIAEFHVAMGLIYRKLNGNNIPDELPAELKPPSSKDLDGSVDFVKGLLRNEPSRAKTPSASDGPVSKIKDRSFYSTGAGAGGRQDATVYRHSEDQPAGGFYTPRSRHVDRSTVRSTSERDSPSADLSDMKRQLESTASMLDRATAESASRTAEDEALDREMDDLKWRVKRVQEDLDYISRGPRSSRADEDRRRLERELLQLLHERVPEVERKLKERDERKERQKREWDRERDRRNETFGRFDDRDRDRDRGYSSYSDRYDRDRDRDRDHGRDRDHDFDRDRDRDQDYRSSYRERSRSRDRYRDRARSPPTSTRSPAPPPPPAAPPSAISKPPPAPPVPTTASPAPSTKNMSPAERQAFIRAEAQRRMQERMAALGVAPAPSASPKLDSSVEDRLAREKKEAEEKARDAERMAEEREKSRREKLESEKAIKEGRSPTSVSSPATTAAPPAPAIRATSSGPTPKAAPPPPKPRAPAPPPPRSRFTPARTPSTPSAPPAPPVPVAAAAPPPPAPPAVDPEEQRLLEREAQLRKQREDRLARLRQLEQEEEEERKREEESFKRRQEEANKRAREAEERRQREEAERQQANPPPPPPPVALPAPTSVPPPPPPPPPPVPSVASPADKGKNNPFSRLMTPGATPAAPSPPAVNGGGNNPFFKPQPAATASPVPPAPKSPAPKTSYNTAPADSDTEGEWGHEKDDDDDSSEDELDSSRDTRNRLAQQLFGSILPPARPQSAAGGTPSVVPTPPPPPPSAPPAPPAPAAPAAPPPPFAPAAPPPPAMAAPAPAGDRGALLNAIQGGARLRKAVTNDRSSAPVSGRVIGDAAPPPHVNIAPRPVSPPSPPQMPPQDPHPPPPALSEEDSRANNRQSVDWYAGLAADHGAASREPSGLGSMREEDESEPEKEGNGHAAPVPHIQVASPEESDPLDDVDLSTEYRVRSLYPYEGQRAEDLSFAENLVLTAHPSKTGGDWWHGTVVRDGKSGFFPKTYVERLEIFKARALYAYTGGNADELPFAEGDTLSIVDRSEPDWWKAEQGGVIFIVPAAYLEVVEAPPGRSNFVEATAELDRQSSTNTSSQSLAGDEGDDEDTTDSEYHSFSDSDSEESDVEQTEEERKLERETRAMERQMVLEAAGLVVKQDATRRPPPRPARRKSTVKRHRPPPAVPRERPTTARVSDPPAPPPPEKDLPQPAHEDVSHLDDAFERYEAFKQSSATANRMSVASVDTSPVPPSPSSAISFSSSALSIPPRDSGSEKSSYSGLLHFLGRSRTPTQDGPRTMPTISAPILNTSSSGGVSLDGTPIRENSPAFGSSWASLVDKTALEGLPERERKRQEAIFELIATEAAYVRDLQLIVEIFYSSMISLLEPKAITVIFANVEDLLLTNTTFLSSLEERQRSCRLYIDQIGDILDKHMINMRVYGEYCVNQGPAIKVLQTLRDQKPELASHLQKLREDPVVRSLDLSSYLLVPMQRITRYPLLIKQILHYTEPDQDRAQTERALRTAEKTLGTINESIRDQEGRARLRVLSQNLWIGQGRLDLTAPTRSQGDRKLLKEGLLSKAKSGRKLRAFLCNDIFVLTDEQAKTLYRMPIPLSEIRVADVSGGRDDLAFQLSVAYPRGGDKIALRASSARECHLWMADIDIAGRKCRDADRRAAQKRHA</sequence>
<reference evidence="1" key="1">
    <citation type="submission" date="2021-02" db="EMBL/GenBank/DDBJ databases">
        <authorList>
            <consortium name="DOE Joint Genome Institute"/>
            <person name="Ahrendt S."/>
            <person name="Looney B.P."/>
            <person name="Miyauchi S."/>
            <person name="Morin E."/>
            <person name="Drula E."/>
            <person name="Courty P.E."/>
            <person name="Chicoki N."/>
            <person name="Fauchery L."/>
            <person name="Kohler A."/>
            <person name="Kuo A."/>
            <person name="Labutti K."/>
            <person name="Pangilinan J."/>
            <person name="Lipzen A."/>
            <person name="Riley R."/>
            <person name="Andreopoulos W."/>
            <person name="He G."/>
            <person name="Johnson J."/>
            <person name="Barry K.W."/>
            <person name="Grigoriev I.V."/>
            <person name="Nagy L."/>
            <person name="Hibbett D."/>
            <person name="Henrissat B."/>
            <person name="Matheny P.B."/>
            <person name="Labbe J."/>
            <person name="Martin F."/>
        </authorList>
    </citation>
    <scope>NUCLEOTIDE SEQUENCE</scope>
    <source>
        <strain evidence="1">FP105234-sp</strain>
    </source>
</reference>
<evidence type="ECO:0000313" key="1">
    <source>
        <dbReference type="EMBL" id="KAI0044289.1"/>
    </source>
</evidence>
<dbReference type="Proteomes" id="UP000814033">
    <property type="component" value="Unassembled WGS sequence"/>
</dbReference>
<accession>A0ACB8RJ67</accession>
<dbReference type="EMBL" id="MU275988">
    <property type="protein sequence ID" value="KAI0044289.1"/>
    <property type="molecule type" value="Genomic_DNA"/>
</dbReference>
<organism evidence="1 2">
    <name type="scientific">Auriscalpium vulgare</name>
    <dbReference type="NCBI Taxonomy" id="40419"/>
    <lineage>
        <taxon>Eukaryota</taxon>
        <taxon>Fungi</taxon>
        <taxon>Dikarya</taxon>
        <taxon>Basidiomycota</taxon>
        <taxon>Agaricomycotina</taxon>
        <taxon>Agaricomycetes</taxon>
        <taxon>Russulales</taxon>
        <taxon>Auriscalpiaceae</taxon>
        <taxon>Auriscalpium</taxon>
    </lineage>
</organism>
<protein>
    <submittedName>
        <fullName evidence="1">Uncharacterized protein</fullName>
    </submittedName>
</protein>
<proteinExistence type="predicted"/>
<keyword evidence="2" id="KW-1185">Reference proteome</keyword>